<evidence type="ECO:0000313" key="3">
    <source>
        <dbReference type="EMBL" id="MDG6895553.1"/>
    </source>
</evidence>
<dbReference type="InterPro" id="IPR036873">
    <property type="entry name" value="Rhodanese-like_dom_sf"/>
</dbReference>
<dbReference type="PROSITE" id="PS50206">
    <property type="entry name" value="RHODANESE_3"/>
    <property type="match status" value="1"/>
</dbReference>
<dbReference type="SMART" id="SM00450">
    <property type="entry name" value="RHOD"/>
    <property type="match status" value="1"/>
</dbReference>
<dbReference type="AlphaFoldDB" id="A0A9X4PQ48"/>
<gene>
    <name evidence="3" type="ORF">A6A20_07940</name>
</gene>
<keyword evidence="4" id="KW-1185">Reference proteome</keyword>
<feature type="transmembrane region" description="Helical" evidence="1">
    <location>
        <begin position="20"/>
        <end position="41"/>
    </location>
</feature>
<keyword evidence="1" id="KW-0472">Membrane</keyword>
<dbReference type="Proteomes" id="UP001155500">
    <property type="component" value="Unassembled WGS sequence"/>
</dbReference>
<dbReference type="PANTHER" id="PTHR43031">
    <property type="entry name" value="FAD-DEPENDENT OXIDOREDUCTASE"/>
    <property type="match status" value="1"/>
</dbReference>
<dbReference type="Gene3D" id="3.40.250.10">
    <property type="entry name" value="Rhodanese-like domain"/>
    <property type="match status" value="1"/>
</dbReference>
<evidence type="ECO:0000313" key="4">
    <source>
        <dbReference type="Proteomes" id="UP001155500"/>
    </source>
</evidence>
<evidence type="ECO:0000259" key="2">
    <source>
        <dbReference type="PROSITE" id="PS50206"/>
    </source>
</evidence>
<comment type="caution">
    <text evidence="3">The sequence shown here is derived from an EMBL/GenBank/DDBJ whole genome shotgun (WGS) entry which is preliminary data.</text>
</comment>
<dbReference type="EMBL" id="LWID01000001">
    <property type="protein sequence ID" value="MDG6895553.1"/>
    <property type="molecule type" value="Genomic_DNA"/>
</dbReference>
<proteinExistence type="predicted"/>
<dbReference type="InterPro" id="IPR050229">
    <property type="entry name" value="GlpE_sulfurtransferase"/>
</dbReference>
<protein>
    <submittedName>
        <fullName evidence="3">Rhodanese-like domain-containing protein</fullName>
    </submittedName>
</protein>
<organism evidence="3 4">
    <name type="scientific">Volucribacter amazonae</name>
    <dbReference type="NCBI Taxonomy" id="256731"/>
    <lineage>
        <taxon>Bacteria</taxon>
        <taxon>Pseudomonadati</taxon>
        <taxon>Pseudomonadota</taxon>
        <taxon>Gammaproteobacteria</taxon>
        <taxon>Pasteurellales</taxon>
        <taxon>Pasteurellaceae</taxon>
        <taxon>Volucribacter</taxon>
    </lineage>
</organism>
<dbReference type="SUPFAM" id="SSF52821">
    <property type="entry name" value="Rhodanese/Cell cycle control phosphatase"/>
    <property type="match status" value="1"/>
</dbReference>
<dbReference type="Pfam" id="PF00581">
    <property type="entry name" value="Rhodanese"/>
    <property type="match status" value="1"/>
</dbReference>
<dbReference type="RefSeq" id="WP_279572932.1">
    <property type="nucleotide sequence ID" value="NZ_LWID01000001.1"/>
</dbReference>
<dbReference type="InterPro" id="IPR001763">
    <property type="entry name" value="Rhodanese-like_dom"/>
</dbReference>
<dbReference type="PANTHER" id="PTHR43031:SF18">
    <property type="entry name" value="RHODANESE-RELATED SULFURTRANSFERASES"/>
    <property type="match status" value="1"/>
</dbReference>
<keyword evidence="1" id="KW-1133">Transmembrane helix</keyword>
<sequence length="147" mass="16735">MENLEFIPMAIEFAKNHTLMVVAWFVVFFMVIYTFFTSATAKFKMISNTEMTMLINKENATVVDLRTIDEFKRGHIIHSLQLTPSDIKKHNIGKIEQHKDVPVVLVDTSGFTATASAKELIKQGFNRVYVLKEGITGWRGANLPLEK</sequence>
<evidence type="ECO:0000256" key="1">
    <source>
        <dbReference type="SAM" id="Phobius"/>
    </source>
</evidence>
<dbReference type="CDD" id="cd00158">
    <property type="entry name" value="RHOD"/>
    <property type="match status" value="1"/>
</dbReference>
<feature type="domain" description="Rhodanese" evidence="2">
    <location>
        <begin position="56"/>
        <end position="147"/>
    </location>
</feature>
<accession>A0A9X4PQ48</accession>
<name>A0A9X4PQ48_9PAST</name>
<keyword evidence="1" id="KW-0812">Transmembrane</keyword>
<reference evidence="3" key="1">
    <citation type="submission" date="2016-03" db="EMBL/GenBank/DDBJ databases">
        <title>Co-evolution between Pasteurellaceae and their hosts.</title>
        <authorList>
            <person name="Hansen M.J."/>
            <person name="Bojesen A.M."/>
            <person name="Planet P."/>
        </authorList>
    </citation>
    <scope>NUCLEOTIDE SEQUENCE</scope>
    <source>
        <strain evidence="3">146/S8/89</strain>
    </source>
</reference>